<dbReference type="EMBL" id="KE651166">
    <property type="protein sequence ID" value="EEB07074.1"/>
    <property type="molecule type" value="Genomic_DNA"/>
</dbReference>
<dbReference type="InterPro" id="IPR051317">
    <property type="entry name" value="Gfo/Idh/MocA_oxidoreduct"/>
</dbReference>
<evidence type="ECO:0000259" key="4">
    <source>
        <dbReference type="Pfam" id="PF02894"/>
    </source>
</evidence>
<dbReference type="OrthoDB" id="3936150at2759"/>
<evidence type="ECO:0000313" key="5">
    <source>
        <dbReference type="EMBL" id="EEB07074.1"/>
    </source>
</evidence>
<proteinExistence type="inferred from homology"/>
<dbReference type="InterPro" id="IPR004104">
    <property type="entry name" value="Gfo/Idh/MocA-like_OxRdtase_C"/>
</dbReference>
<evidence type="ECO:0000256" key="1">
    <source>
        <dbReference type="ARBA" id="ARBA00010928"/>
    </source>
</evidence>
<accession>B6K1P3</accession>
<keyword evidence="2" id="KW-0560">Oxidoreductase</keyword>
<gene>
    <name evidence="5" type="ORF">SJAG_02154</name>
</gene>
<protein>
    <submittedName>
        <fullName evidence="5">GFO/IDH/MocA family oxidoreductase</fullName>
    </submittedName>
</protein>
<organism evidence="5 6">
    <name type="scientific">Schizosaccharomyces japonicus (strain yFS275 / FY16936)</name>
    <name type="common">Fission yeast</name>
    <dbReference type="NCBI Taxonomy" id="402676"/>
    <lineage>
        <taxon>Eukaryota</taxon>
        <taxon>Fungi</taxon>
        <taxon>Dikarya</taxon>
        <taxon>Ascomycota</taxon>
        <taxon>Taphrinomycotina</taxon>
        <taxon>Schizosaccharomycetes</taxon>
        <taxon>Schizosaccharomycetales</taxon>
        <taxon>Schizosaccharomycetaceae</taxon>
        <taxon>Schizosaccharomyces</taxon>
    </lineage>
</organism>
<dbReference type="GO" id="GO:0000166">
    <property type="term" value="F:nucleotide binding"/>
    <property type="evidence" value="ECO:0007669"/>
    <property type="project" value="InterPro"/>
</dbReference>
<dbReference type="eggNOG" id="KOG2742">
    <property type="taxonomic scope" value="Eukaryota"/>
</dbReference>
<evidence type="ECO:0000259" key="3">
    <source>
        <dbReference type="Pfam" id="PF01408"/>
    </source>
</evidence>
<dbReference type="STRING" id="402676.B6K1P3"/>
<keyword evidence="6" id="KW-1185">Reference proteome</keyword>
<sequence length="370" mass="41718">MARIKVAVLGTGVSASIFHFPYLEALPKQYELYACWERRATETYSKAKEKYPNIKVFTNVDELLADTAIELVVVSLPPACHEEIVTKALNAHKHVVCEKPFTETVEEAKKLFELADKVDRLLCVYQNRRWDGDYMTVKNLIESGRLGQIVEFESHFDRYSVSLGSKKSWKGELGYANGLLYGIGSHLIDQAIALFGEPVGVTAKVMNQRQFPPLGLDDYYYIVLHYSADNEQLPTEVILRSTFVAPGYTPRFIVRGTKGTFVKEGFDPQEKQIAKGMKPDDPAYGKDHPDNYGSLWYTDDVVEPDIIKETVPTTIGDYRFFYRQIAKCIENNDRSLTPVPPQHTLSVQRVISASIQGSASGESVTFDTHL</sequence>
<dbReference type="JaponicusDB" id="SJAG_02154"/>
<dbReference type="GO" id="GO:0005634">
    <property type="term" value="C:nucleus"/>
    <property type="evidence" value="ECO:0000318"/>
    <property type="project" value="GO_Central"/>
</dbReference>
<dbReference type="GO" id="GO:0000122">
    <property type="term" value="P:negative regulation of transcription by RNA polymerase II"/>
    <property type="evidence" value="ECO:0000318"/>
    <property type="project" value="GO_Central"/>
</dbReference>
<dbReference type="HOGENOM" id="CLU_023194_19_1_1"/>
<dbReference type="Gene3D" id="3.40.50.720">
    <property type="entry name" value="NAD(P)-binding Rossmann-like Domain"/>
    <property type="match status" value="1"/>
</dbReference>
<feature type="domain" description="Gfo/Idh/MocA-like oxidoreductase C-terminal" evidence="4">
    <location>
        <begin position="138"/>
        <end position="365"/>
    </location>
</feature>
<name>B6K1P3_SCHJY</name>
<dbReference type="OMA" id="EHRRWGW"/>
<dbReference type="InterPro" id="IPR000683">
    <property type="entry name" value="Gfo/Idh/MocA-like_OxRdtase_N"/>
</dbReference>
<dbReference type="PANTHER" id="PTHR43708:SF5">
    <property type="entry name" value="CONSERVED EXPRESSED OXIDOREDUCTASE (EUROFUNG)-RELATED"/>
    <property type="match status" value="1"/>
</dbReference>
<dbReference type="AlphaFoldDB" id="B6K1P3"/>
<dbReference type="GO" id="GO:0016491">
    <property type="term" value="F:oxidoreductase activity"/>
    <property type="evidence" value="ECO:0007669"/>
    <property type="project" value="UniProtKB-KW"/>
</dbReference>
<evidence type="ECO:0000256" key="2">
    <source>
        <dbReference type="ARBA" id="ARBA00023002"/>
    </source>
</evidence>
<feature type="domain" description="Gfo/Idh/MocA-like oxidoreductase N-terminal" evidence="3">
    <location>
        <begin position="4"/>
        <end position="124"/>
    </location>
</feature>
<dbReference type="Pfam" id="PF01408">
    <property type="entry name" value="GFO_IDH_MocA"/>
    <property type="match status" value="1"/>
</dbReference>
<dbReference type="PANTHER" id="PTHR43708">
    <property type="entry name" value="CONSERVED EXPRESSED OXIDOREDUCTASE (EUROFUNG)"/>
    <property type="match status" value="1"/>
</dbReference>
<dbReference type="GeneID" id="7052083"/>
<dbReference type="InterPro" id="IPR036291">
    <property type="entry name" value="NAD(P)-bd_dom_sf"/>
</dbReference>
<dbReference type="VEuPathDB" id="FungiDB:SJAG_02154"/>
<dbReference type="RefSeq" id="XP_002173367.1">
    <property type="nucleotide sequence ID" value="XM_002173331.2"/>
</dbReference>
<dbReference type="Proteomes" id="UP000001744">
    <property type="component" value="Unassembled WGS sequence"/>
</dbReference>
<dbReference type="Gene3D" id="3.30.360.10">
    <property type="entry name" value="Dihydrodipicolinate Reductase, domain 2"/>
    <property type="match status" value="1"/>
</dbReference>
<dbReference type="SUPFAM" id="SSF51735">
    <property type="entry name" value="NAD(P)-binding Rossmann-fold domains"/>
    <property type="match status" value="1"/>
</dbReference>
<evidence type="ECO:0000313" key="6">
    <source>
        <dbReference type="Proteomes" id="UP000001744"/>
    </source>
</evidence>
<dbReference type="Pfam" id="PF02894">
    <property type="entry name" value="GFO_IDH_MocA_C"/>
    <property type="match status" value="1"/>
</dbReference>
<comment type="similarity">
    <text evidence="1">Belongs to the Gfo/Idh/MocA family.</text>
</comment>
<dbReference type="GO" id="GO:0019210">
    <property type="term" value="F:kinase inhibitor activity"/>
    <property type="evidence" value="ECO:0000318"/>
    <property type="project" value="GO_Central"/>
</dbReference>
<reference evidence="5 6" key="1">
    <citation type="journal article" date="2011" name="Science">
        <title>Comparative functional genomics of the fission yeasts.</title>
        <authorList>
            <person name="Rhind N."/>
            <person name="Chen Z."/>
            <person name="Yassour M."/>
            <person name="Thompson D.A."/>
            <person name="Haas B.J."/>
            <person name="Habib N."/>
            <person name="Wapinski I."/>
            <person name="Roy S."/>
            <person name="Lin M.F."/>
            <person name="Heiman D.I."/>
            <person name="Young S.K."/>
            <person name="Furuya K."/>
            <person name="Guo Y."/>
            <person name="Pidoux A."/>
            <person name="Chen H.M."/>
            <person name="Robbertse B."/>
            <person name="Goldberg J.M."/>
            <person name="Aoki K."/>
            <person name="Bayne E.H."/>
            <person name="Berlin A.M."/>
            <person name="Desjardins C.A."/>
            <person name="Dobbs E."/>
            <person name="Dukaj L."/>
            <person name="Fan L."/>
            <person name="FitzGerald M.G."/>
            <person name="French C."/>
            <person name="Gujja S."/>
            <person name="Hansen K."/>
            <person name="Keifenheim D."/>
            <person name="Levin J.Z."/>
            <person name="Mosher R.A."/>
            <person name="Mueller C.A."/>
            <person name="Pfiffner J."/>
            <person name="Priest M."/>
            <person name="Russ C."/>
            <person name="Smialowska A."/>
            <person name="Swoboda P."/>
            <person name="Sykes S.M."/>
            <person name="Vaughn M."/>
            <person name="Vengrova S."/>
            <person name="Yoder R."/>
            <person name="Zeng Q."/>
            <person name="Allshire R."/>
            <person name="Baulcombe D."/>
            <person name="Birren B.W."/>
            <person name="Brown W."/>
            <person name="Ekwall K."/>
            <person name="Kellis M."/>
            <person name="Leatherwood J."/>
            <person name="Levin H."/>
            <person name="Margalit H."/>
            <person name="Martienssen R."/>
            <person name="Nieduszynski C.A."/>
            <person name="Spatafora J.W."/>
            <person name="Friedman N."/>
            <person name="Dalgaard J.Z."/>
            <person name="Baumann P."/>
            <person name="Niki H."/>
            <person name="Regev A."/>
            <person name="Nusbaum C."/>
        </authorList>
    </citation>
    <scope>NUCLEOTIDE SEQUENCE [LARGE SCALE GENOMIC DNA]</scope>
    <source>
        <strain evidence="6">yFS275 / FY16936</strain>
    </source>
</reference>